<dbReference type="Pfam" id="PF01565">
    <property type="entry name" value="FAD_binding_4"/>
    <property type="match status" value="1"/>
</dbReference>
<dbReference type="InterPro" id="IPR036318">
    <property type="entry name" value="FAD-bd_PCMH-like_sf"/>
</dbReference>
<protein>
    <recommendedName>
        <fullName evidence="1">FAD linked oxidase N-terminal domain-containing protein</fullName>
    </recommendedName>
</protein>
<evidence type="ECO:0000259" key="1">
    <source>
        <dbReference type="Pfam" id="PF01565"/>
    </source>
</evidence>
<proteinExistence type="predicted"/>
<dbReference type="Gene3D" id="3.30.465.10">
    <property type="match status" value="1"/>
</dbReference>
<name>A0A8S3BK82_9BILA</name>
<reference evidence="2" key="1">
    <citation type="submission" date="2021-02" db="EMBL/GenBank/DDBJ databases">
        <authorList>
            <person name="Nowell W R."/>
        </authorList>
    </citation>
    <scope>NUCLEOTIDE SEQUENCE</scope>
</reference>
<organism evidence="2 3">
    <name type="scientific">Rotaria magnacalcarata</name>
    <dbReference type="NCBI Taxonomy" id="392030"/>
    <lineage>
        <taxon>Eukaryota</taxon>
        <taxon>Metazoa</taxon>
        <taxon>Spiralia</taxon>
        <taxon>Gnathifera</taxon>
        <taxon>Rotifera</taxon>
        <taxon>Eurotatoria</taxon>
        <taxon>Bdelloidea</taxon>
        <taxon>Philodinida</taxon>
        <taxon>Philodinidae</taxon>
        <taxon>Rotaria</taxon>
    </lineage>
</organism>
<dbReference type="InterPro" id="IPR016169">
    <property type="entry name" value="FAD-bd_PCMH_sub2"/>
</dbReference>
<dbReference type="SUPFAM" id="SSF56176">
    <property type="entry name" value="FAD-binding/transporter-associated domain-like"/>
    <property type="match status" value="1"/>
</dbReference>
<sequence length="75" mass="7726">MTIINQYSWCGRENISNAARIGAGAQWAEVYSWLAGFNLTAIGGAAASVGAVGGYLQGGGHSPLSRWKGLAADQV</sequence>
<dbReference type="InterPro" id="IPR006094">
    <property type="entry name" value="Oxid_FAD_bind_N"/>
</dbReference>
<feature type="non-terminal residue" evidence="2">
    <location>
        <position position="75"/>
    </location>
</feature>
<dbReference type="EMBL" id="CAJOBI010151230">
    <property type="protein sequence ID" value="CAF4811649.1"/>
    <property type="molecule type" value="Genomic_DNA"/>
</dbReference>
<feature type="domain" description="FAD linked oxidase N-terminal" evidence="1">
    <location>
        <begin position="16"/>
        <end position="75"/>
    </location>
</feature>
<dbReference type="GO" id="GO:0050660">
    <property type="term" value="F:flavin adenine dinucleotide binding"/>
    <property type="evidence" value="ECO:0007669"/>
    <property type="project" value="InterPro"/>
</dbReference>
<comment type="caution">
    <text evidence="2">The sequence shown here is derived from an EMBL/GenBank/DDBJ whole genome shotgun (WGS) entry which is preliminary data.</text>
</comment>
<evidence type="ECO:0000313" key="3">
    <source>
        <dbReference type="Proteomes" id="UP000676336"/>
    </source>
</evidence>
<dbReference type="Proteomes" id="UP000676336">
    <property type="component" value="Unassembled WGS sequence"/>
</dbReference>
<accession>A0A8S3BK82</accession>
<gene>
    <name evidence="2" type="ORF">SMN809_LOCUS47620</name>
</gene>
<dbReference type="AlphaFoldDB" id="A0A8S3BK82"/>
<evidence type="ECO:0000313" key="2">
    <source>
        <dbReference type="EMBL" id="CAF4811649.1"/>
    </source>
</evidence>